<name>A0ABQ9WYF9_9EUKA</name>
<evidence type="ECO:0000313" key="3">
    <source>
        <dbReference type="Proteomes" id="UP001281761"/>
    </source>
</evidence>
<gene>
    <name evidence="2" type="ORF">BLNAU_20602</name>
</gene>
<feature type="compositionally biased region" description="Basic and acidic residues" evidence="1">
    <location>
        <begin position="78"/>
        <end position="108"/>
    </location>
</feature>
<protein>
    <submittedName>
        <fullName evidence="2">Uncharacterized protein</fullName>
    </submittedName>
</protein>
<dbReference type="EMBL" id="JARBJD010000296">
    <property type="protein sequence ID" value="KAK2944505.1"/>
    <property type="molecule type" value="Genomic_DNA"/>
</dbReference>
<feature type="compositionally biased region" description="Polar residues" evidence="1">
    <location>
        <begin position="109"/>
        <end position="122"/>
    </location>
</feature>
<organism evidence="2 3">
    <name type="scientific">Blattamonas nauphoetae</name>
    <dbReference type="NCBI Taxonomy" id="2049346"/>
    <lineage>
        <taxon>Eukaryota</taxon>
        <taxon>Metamonada</taxon>
        <taxon>Preaxostyla</taxon>
        <taxon>Oxymonadida</taxon>
        <taxon>Blattamonas</taxon>
    </lineage>
</organism>
<comment type="caution">
    <text evidence="2">The sequence shown here is derived from an EMBL/GenBank/DDBJ whole genome shotgun (WGS) entry which is preliminary data.</text>
</comment>
<sequence length="292" mass="33219">MRHDLTTFRIAVVQSLYNRVIAHKNGFSVTSLNSTSSQNPVEVPTNHQMSLSSSLKNLSIKKQKKKPLSFSILQTSTMKDRFDTNPKDHEPKEKPANRSTDYSEHHSSFESTRPNSSSSYVQSEKPVYCSVSQRDVNIHEPNHLVSTEDERSHERTSKYIVRNTTHRPNTPSVAFLTNFCVASFWLLVASHKVPKHRKEVRCGWAVNTSFIFVFVVCWRRTESDQILLFVDLEYPKYAALNSSQSLISVFCPVPIGRLFGFSPCFSNTVVASPSVHTFVPLAQHVHFFPSLE</sequence>
<dbReference type="Proteomes" id="UP001281761">
    <property type="component" value="Unassembled WGS sequence"/>
</dbReference>
<feature type="region of interest" description="Disordered" evidence="1">
    <location>
        <begin position="69"/>
        <end position="122"/>
    </location>
</feature>
<proteinExistence type="predicted"/>
<evidence type="ECO:0000313" key="2">
    <source>
        <dbReference type="EMBL" id="KAK2944505.1"/>
    </source>
</evidence>
<keyword evidence="3" id="KW-1185">Reference proteome</keyword>
<accession>A0ABQ9WYF9</accession>
<reference evidence="2 3" key="1">
    <citation type="journal article" date="2022" name="bioRxiv">
        <title>Genomics of Preaxostyla Flagellates Illuminates Evolutionary Transitions and the Path Towards Mitochondrial Loss.</title>
        <authorList>
            <person name="Novak L.V.F."/>
            <person name="Treitli S.C."/>
            <person name="Pyrih J."/>
            <person name="Halakuc P."/>
            <person name="Pipaliya S.V."/>
            <person name="Vacek V."/>
            <person name="Brzon O."/>
            <person name="Soukal P."/>
            <person name="Eme L."/>
            <person name="Dacks J.B."/>
            <person name="Karnkowska A."/>
            <person name="Elias M."/>
            <person name="Hampl V."/>
        </authorList>
    </citation>
    <scope>NUCLEOTIDE SEQUENCE [LARGE SCALE GENOMIC DNA]</scope>
    <source>
        <strain evidence="2">NAU3</strain>
        <tissue evidence="2">Gut</tissue>
    </source>
</reference>
<evidence type="ECO:0000256" key="1">
    <source>
        <dbReference type="SAM" id="MobiDB-lite"/>
    </source>
</evidence>